<protein>
    <submittedName>
        <fullName evidence="2">50S ribosomal protein L33</fullName>
    </submittedName>
</protein>
<sequence length="31" mass="3695">MQKQFTSIFERKEKVAGQPAQRHEDTVYERG</sequence>
<comment type="caution">
    <text evidence="2">The sequence shown here is derived from an EMBL/GenBank/DDBJ whole genome shotgun (WGS) entry which is preliminary data.</text>
</comment>
<evidence type="ECO:0000256" key="1">
    <source>
        <dbReference type="SAM" id="MobiDB-lite"/>
    </source>
</evidence>
<proteinExistence type="predicted"/>
<reference evidence="2 3" key="1">
    <citation type="journal article" date="2010" name="J. Bacteriol.">
        <title>Genome sequence of Fulvimarina pelagi HTCC2506T, a Mn(II)-oxidizing alphaproteobacterium possessing an aerobic anoxygenic photosynthetic gene cluster and Xanthorhodopsin.</title>
        <authorList>
            <person name="Kang I."/>
            <person name="Oh H.M."/>
            <person name="Lim S.I."/>
            <person name="Ferriera S."/>
            <person name="Giovannoni S.J."/>
            <person name="Cho J.C."/>
        </authorList>
    </citation>
    <scope>NUCLEOTIDE SEQUENCE [LARGE SCALE GENOMIC DNA]</scope>
    <source>
        <strain evidence="2 3">HTCC2506</strain>
    </source>
</reference>
<organism evidence="2 3">
    <name type="scientific">Fulvimarina pelagi HTCC2506</name>
    <dbReference type="NCBI Taxonomy" id="314231"/>
    <lineage>
        <taxon>Bacteria</taxon>
        <taxon>Pseudomonadati</taxon>
        <taxon>Pseudomonadota</taxon>
        <taxon>Alphaproteobacteria</taxon>
        <taxon>Hyphomicrobiales</taxon>
        <taxon>Aurantimonadaceae</taxon>
        <taxon>Fulvimarina</taxon>
    </lineage>
</organism>
<dbReference type="GO" id="GO:0005840">
    <property type="term" value="C:ribosome"/>
    <property type="evidence" value="ECO:0007669"/>
    <property type="project" value="UniProtKB-KW"/>
</dbReference>
<name>Q0FZ71_9HYPH</name>
<dbReference type="EMBL" id="AATP01000008">
    <property type="protein sequence ID" value="EAU40407.1"/>
    <property type="molecule type" value="Genomic_DNA"/>
</dbReference>
<accession>Q0FZ71</accession>
<gene>
    <name evidence="2" type="ORF">FP2506_04235</name>
</gene>
<evidence type="ECO:0000313" key="3">
    <source>
        <dbReference type="Proteomes" id="UP000004310"/>
    </source>
</evidence>
<feature type="compositionally biased region" description="Basic and acidic residues" evidence="1">
    <location>
        <begin position="9"/>
        <end position="31"/>
    </location>
</feature>
<dbReference type="Proteomes" id="UP000004310">
    <property type="component" value="Unassembled WGS sequence"/>
</dbReference>
<keyword evidence="3" id="KW-1185">Reference proteome</keyword>
<keyword evidence="2" id="KW-0689">Ribosomal protein</keyword>
<dbReference type="HOGENOM" id="CLU_3396669_0_0_5"/>
<feature type="region of interest" description="Disordered" evidence="1">
    <location>
        <begin position="1"/>
        <end position="31"/>
    </location>
</feature>
<evidence type="ECO:0000313" key="2">
    <source>
        <dbReference type="EMBL" id="EAU40407.1"/>
    </source>
</evidence>
<dbReference type="AlphaFoldDB" id="Q0FZ71"/>
<keyword evidence="2" id="KW-0687">Ribonucleoprotein</keyword>